<evidence type="ECO:0000256" key="2">
    <source>
        <dbReference type="ARBA" id="ARBA00014676"/>
    </source>
</evidence>
<keyword evidence="3" id="KW-0723">Serine/threonine-protein kinase</keyword>
<keyword evidence="13" id="KW-1185">Reference proteome</keyword>
<keyword evidence="5" id="KW-0547">Nucleotide-binding</keyword>
<dbReference type="Gene3D" id="3.30.200.20">
    <property type="entry name" value="Phosphorylase Kinase, domain 1"/>
    <property type="match status" value="1"/>
</dbReference>
<evidence type="ECO:0000313" key="12">
    <source>
        <dbReference type="EMBL" id="MBB4966662.1"/>
    </source>
</evidence>
<keyword evidence="7" id="KW-0067">ATP-binding</keyword>
<dbReference type="PANTHER" id="PTHR24363">
    <property type="entry name" value="SERINE/THREONINE PROTEIN KINASE"/>
    <property type="match status" value="1"/>
</dbReference>
<dbReference type="PROSITE" id="PS00108">
    <property type="entry name" value="PROTEIN_KINASE_ST"/>
    <property type="match status" value="1"/>
</dbReference>
<dbReference type="Proteomes" id="UP000542674">
    <property type="component" value="Unassembled WGS sequence"/>
</dbReference>
<dbReference type="PANTHER" id="PTHR24363:SF0">
    <property type="entry name" value="SERINE_THREONINE KINASE LIKE DOMAIN CONTAINING 1"/>
    <property type="match status" value="1"/>
</dbReference>
<dbReference type="SUPFAM" id="SSF56112">
    <property type="entry name" value="Protein kinase-like (PK-like)"/>
    <property type="match status" value="1"/>
</dbReference>
<sequence length="665" mass="72153">MKHDPQVAEHRRSCGRCREPVGRARGGRPGLAEGFCHGCGHPYSFRPALAPGTAVASQYEVLGPFAHGGVGWVYLARDTHLDHRYVVLKGLIDASDPGLAAVERRALTTLDHRDIVRISDFVSHPDERTGQSRDYIVMEYVDGLSLGEIGRAGRFGAEPLRVEHVLTCVRHVLEAFEYLHDRGFLYCDMKPDNVIVRPGNRGEHESRVKLIDLGAVRRIGDRSGAIIGTPGYQVDRREIDERGLTVDTDLYTVGRMMEELYRVSEDAARTGDADPLAIGLESFRRLRERAFHSDPDRRFRSARALLDQLDGVHREVASLRDGEPRPERSRLFAPTGVLLDAGLGAVPPLARWTGDGHRGTGDSLPDGRPEPGAVAVGLPVPRVDPDDEAADVVGAVVAAGASDPRRLVAKLATVPDTVEARYARFRAHLAVGGTTPELPDVVGPDRDGWRSSWHRGLLALALGDVKRAASAFDAVYEAVPGEDAPKLALGYCAEHAGADRRAEQLYEAVWRRDPANGSAAFGLVRLRLGRGDRAGAVAVLDGVPTVARHHDAARVAAVSVLCGHLGDTPPAPGDLREAAYRLAALYLDGDESRTRLTAVVREAAFDLGDPDALYPGEVFGARPDVPGLRVLLEQSYRELSRQARSARAHGVLVDLANTIRPRTAR</sequence>
<dbReference type="Gene3D" id="1.10.510.10">
    <property type="entry name" value="Transferase(Phosphotransferase) domain 1"/>
    <property type="match status" value="1"/>
</dbReference>
<dbReference type="Pfam" id="PF00069">
    <property type="entry name" value="Pkinase"/>
    <property type="match status" value="1"/>
</dbReference>
<comment type="catalytic activity">
    <reaction evidence="9">
        <text>L-seryl-[protein] + ATP = O-phospho-L-seryl-[protein] + ADP + H(+)</text>
        <dbReference type="Rhea" id="RHEA:17989"/>
        <dbReference type="Rhea" id="RHEA-COMP:9863"/>
        <dbReference type="Rhea" id="RHEA-COMP:11604"/>
        <dbReference type="ChEBI" id="CHEBI:15378"/>
        <dbReference type="ChEBI" id="CHEBI:29999"/>
        <dbReference type="ChEBI" id="CHEBI:30616"/>
        <dbReference type="ChEBI" id="CHEBI:83421"/>
        <dbReference type="ChEBI" id="CHEBI:456216"/>
        <dbReference type="EC" id="2.7.11.1"/>
    </reaction>
</comment>
<dbReference type="InterPro" id="IPR000719">
    <property type="entry name" value="Prot_kinase_dom"/>
</dbReference>
<evidence type="ECO:0000256" key="4">
    <source>
        <dbReference type="ARBA" id="ARBA00022679"/>
    </source>
</evidence>
<reference evidence="12 13" key="1">
    <citation type="submission" date="2020-08" db="EMBL/GenBank/DDBJ databases">
        <title>Sequencing the genomes of 1000 actinobacteria strains.</title>
        <authorList>
            <person name="Klenk H.-P."/>
        </authorList>
    </citation>
    <scope>NUCLEOTIDE SEQUENCE [LARGE SCALE GENOMIC DNA]</scope>
    <source>
        <strain evidence="12 13">DSM 45084</strain>
    </source>
</reference>
<dbReference type="InterPro" id="IPR008271">
    <property type="entry name" value="Ser/Thr_kinase_AS"/>
</dbReference>
<evidence type="ECO:0000313" key="13">
    <source>
        <dbReference type="Proteomes" id="UP000542674"/>
    </source>
</evidence>
<feature type="compositionally biased region" description="Basic and acidic residues" evidence="10">
    <location>
        <begin position="354"/>
        <end position="369"/>
    </location>
</feature>
<evidence type="ECO:0000256" key="9">
    <source>
        <dbReference type="ARBA" id="ARBA00048679"/>
    </source>
</evidence>
<dbReference type="EMBL" id="JACHJS010000001">
    <property type="protein sequence ID" value="MBB4966662.1"/>
    <property type="molecule type" value="Genomic_DNA"/>
</dbReference>
<feature type="region of interest" description="Disordered" evidence="10">
    <location>
        <begin position="350"/>
        <end position="369"/>
    </location>
</feature>
<evidence type="ECO:0000256" key="3">
    <source>
        <dbReference type="ARBA" id="ARBA00022527"/>
    </source>
</evidence>
<accession>A0A7W7WX38</accession>
<evidence type="ECO:0000256" key="10">
    <source>
        <dbReference type="SAM" id="MobiDB-lite"/>
    </source>
</evidence>
<dbReference type="RefSeq" id="WP_184670810.1">
    <property type="nucleotide sequence ID" value="NZ_BAABAI010000022.1"/>
</dbReference>
<dbReference type="SMART" id="SM00220">
    <property type="entry name" value="S_TKc"/>
    <property type="match status" value="1"/>
</dbReference>
<dbReference type="CDD" id="cd14014">
    <property type="entry name" value="STKc_PknB_like"/>
    <property type="match status" value="1"/>
</dbReference>
<keyword evidence="6 12" id="KW-0418">Kinase</keyword>
<keyword evidence="4 12" id="KW-0808">Transferase</keyword>
<comment type="caution">
    <text evidence="12">The sequence shown here is derived from an EMBL/GenBank/DDBJ whole genome shotgun (WGS) entry which is preliminary data.</text>
</comment>
<organism evidence="12 13">
    <name type="scientific">Saccharothrix violaceirubra</name>
    <dbReference type="NCBI Taxonomy" id="413306"/>
    <lineage>
        <taxon>Bacteria</taxon>
        <taxon>Bacillati</taxon>
        <taxon>Actinomycetota</taxon>
        <taxon>Actinomycetes</taxon>
        <taxon>Pseudonocardiales</taxon>
        <taxon>Pseudonocardiaceae</taxon>
        <taxon>Saccharothrix</taxon>
    </lineage>
</organism>
<name>A0A7W7WX38_9PSEU</name>
<dbReference type="EC" id="2.7.11.1" evidence="1"/>
<protein>
    <recommendedName>
        <fullName evidence="2">Serine/threonine-protein kinase PknG</fullName>
        <ecNumber evidence="1">2.7.11.1</ecNumber>
    </recommendedName>
</protein>
<dbReference type="PROSITE" id="PS50011">
    <property type="entry name" value="PROTEIN_KINASE_DOM"/>
    <property type="match status" value="1"/>
</dbReference>
<dbReference type="GO" id="GO:0004674">
    <property type="term" value="F:protein serine/threonine kinase activity"/>
    <property type="evidence" value="ECO:0007669"/>
    <property type="project" value="UniProtKB-KW"/>
</dbReference>
<dbReference type="Pfam" id="PF16919">
    <property type="entry name" value="PknG_rubred"/>
    <property type="match status" value="1"/>
</dbReference>
<evidence type="ECO:0000256" key="7">
    <source>
        <dbReference type="ARBA" id="ARBA00022840"/>
    </source>
</evidence>
<evidence type="ECO:0000256" key="5">
    <source>
        <dbReference type="ARBA" id="ARBA00022741"/>
    </source>
</evidence>
<dbReference type="InterPro" id="IPR011009">
    <property type="entry name" value="Kinase-like_dom_sf"/>
</dbReference>
<evidence type="ECO:0000256" key="6">
    <source>
        <dbReference type="ARBA" id="ARBA00022777"/>
    </source>
</evidence>
<comment type="catalytic activity">
    <reaction evidence="8">
        <text>L-threonyl-[protein] + ATP = O-phospho-L-threonyl-[protein] + ADP + H(+)</text>
        <dbReference type="Rhea" id="RHEA:46608"/>
        <dbReference type="Rhea" id="RHEA-COMP:11060"/>
        <dbReference type="Rhea" id="RHEA-COMP:11605"/>
        <dbReference type="ChEBI" id="CHEBI:15378"/>
        <dbReference type="ChEBI" id="CHEBI:30013"/>
        <dbReference type="ChEBI" id="CHEBI:30616"/>
        <dbReference type="ChEBI" id="CHEBI:61977"/>
        <dbReference type="ChEBI" id="CHEBI:456216"/>
        <dbReference type="EC" id="2.7.11.1"/>
    </reaction>
</comment>
<gene>
    <name evidence="12" type="ORF">F4559_004021</name>
</gene>
<evidence type="ECO:0000259" key="11">
    <source>
        <dbReference type="PROSITE" id="PS50011"/>
    </source>
</evidence>
<evidence type="ECO:0000256" key="1">
    <source>
        <dbReference type="ARBA" id="ARBA00012513"/>
    </source>
</evidence>
<dbReference type="AlphaFoldDB" id="A0A7W7WX38"/>
<dbReference type="InterPro" id="IPR011990">
    <property type="entry name" value="TPR-like_helical_dom_sf"/>
</dbReference>
<feature type="domain" description="Protein kinase" evidence="11">
    <location>
        <begin position="59"/>
        <end position="338"/>
    </location>
</feature>
<dbReference type="GO" id="GO:0005524">
    <property type="term" value="F:ATP binding"/>
    <property type="evidence" value="ECO:0007669"/>
    <property type="project" value="UniProtKB-KW"/>
</dbReference>
<dbReference type="Gene3D" id="1.25.40.10">
    <property type="entry name" value="Tetratricopeptide repeat domain"/>
    <property type="match status" value="1"/>
</dbReference>
<dbReference type="InterPro" id="IPR031634">
    <property type="entry name" value="PknG_rubred"/>
</dbReference>
<dbReference type="SUPFAM" id="SSF48452">
    <property type="entry name" value="TPR-like"/>
    <property type="match status" value="1"/>
</dbReference>
<dbReference type="Pfam" id="PF16918">
    <property type="entry name" value="PknG_TPR"/>
    <property type="match status" value="1"/>
</dbReference>
<proteinExistence type="predicted"/>
<evidence type="ECO:0000256" key="8">
    <source>
        <dbReference type="ARBA" id="ARBA00047899"/>
    </source>
</evidence>
<dbReference type="InterPro" id="IPR031636">
    <property type="entry name" value="PknG_TPR"/>
</dbReference>